<feature type="compositionally biased region" description="Basic and acidic residues" evidence="14">
    <location>
        <begin position="541"/>
        <end position="555"/>
    </location>
</feature>
<organism evidence="18 19">
    <name type="scientific">Ascodesmis nigricans</name>
    <dbReference type="NCBI Taxonomy" id="341454"/>
    <lineage>
        <taxon>Eukaryota</taxon>
        <taxon>Fungi</taxon>
        <taxon>Dikarya</taxon>
        <taxon>Ascomycota</taxon>
        <taxon>Pezizomycotina</taxon>
        <taxon>Pezizomycetes</taxon>
        <taxon>Pezizales</taxon>
        <taxon>Ascodesmidaceae</taxon>
        <taxon>Ascodesmis</taxon>
    </lineage>
</organism>
<dbReference type="GO" id="GO:0005524">
    <property type="term" value="F:ATP binding"/>
    <property type="evidence" value="ECO:0007669"/>
    <property type="project" value="UniProtKB-UniRule"/>
</dbReference>
<feature type="binding site" evidence="13">
    <location>
        <position position="101"/>
    </location>
    <ligand>
        <name>Mg(2+)</name>
        <dbReference type="ChEBI" id="CHEBI:18420"/>
        <label>2</label>
        <note>catalytic</note>
    </ligand>
</feature>
<dbReference type="Gene3D" id="1.10.1410.10">
    <property type="match status" value="1"/>
</dbReference>
<evidence type="ECO:0000256" key="12">
    <source>
        <dbReference type="PIRSR" id="PIRSR018425-1"/>
    </source>
</evidence>
<evidence type="ECO:0000256" key="11">
    <source>
        <dbReference type="PIRNR" id="PIRNR018425"/>
    </source>
</evidence>
<comment type="subcellular location">
    <subcellularLocation>
        <location evidence="2 11">Nucleus</location>
    </subcellularLocation>
</comment>
<comment type="similarity">
    <text evidence="3 11">Belongs to the poly(A) polymerase family.</text>
</comment>
<keyword evidence="9 13" id="KW-0460">Magnesium</keyword>
<keyword evidence="7 11" id="KW-0547">Nucleotide-binding</keyword>
<dbReference type="Gene3D" id="3.30.460.10">
    <property type="entry name" value="Beta Polymerase, domain 2"/>
    <property type="match status" value="1"/>
</dbReference>
<dbReference type="GO" id="GO:0005634">
    <property type="term" value="C:nucleus"/>
    <property type="evidence" value="ECO:0007669"/>
    <property type="project" value="UniProtKB-SubCell"/>
</dbReference>
<dbReference type="FunFam" id="1.10.1410.10:FF:000001">
    <property type="entry name" value="Putative poly(A) polymerase gamma"/>
    <property type="match status" value="1"/>
</dbReference>
<dbReference type="FunCoup" id="A0A4S2N5Z5">
    <property type="interactions" value="987"/>
</dbReference>
<protein>
    <recommendedName>
        <fullName evidence="11">Poly(A) polymerase</fullName>
        <ecNumber evidence="11">2.7.7.19</ecNumber>
    </recommendedName>
</protein>
<feature type="binding site" evidence="13">
    <location>
        <position position="101"/>
    </location>
    <ligand>
        <name>Mg(2+)</name>
        <dbReference type="ChEBI" id="CHEBI:18420"/>
        <label>1</label>
        <note>catalytic</note>
    </ligand>
</feature>
<accession>A0A4S2N5Z5</accession>
<dbReference type="InParanoid" id="A0A4S2N5Z5"/>
<feature type="compositionally biased region" description="Polar residues" evidence="14">
    <location>
        <begin position="557"/>
        <end position="568"/>
    </location>
</feature>
<feature type="binding site" evidence="13">
    <location>
        <position position="103"/>
    </location>
    <ligand>
        <name>Mg(2+)</name>
        <dbReference type="ChEBI" id="CHEBI:18420"/>
        <label>1</label>
        <note>catalytic</note>
    </ligand>
</feature>
<proteinExistence type="inferred from homology"/>
<evidence type="ECO:0000259" key="15">
    <source>
        <dbReference type="Pfam" id="PF04926"/>
    </source>
</evidence>
<evidence type="ECO:0000256" key="6">
    <source>
        <dbReference type="ARBA" id="ARBA00022723"/>
    </source>
</evidence>
<dbReference type="InterPro" id="IPR007010">
    <property type="entry name" value="PolA_pol_RNA-bd_dom"/>
</dbReference>
<evidence type="ECO:0000256" key="9">
    <source>
        <dbReference type="ARBA" id="ARBA00022842"/>
    </source>
</evidence>
<dbReference type="GO" id="GO:0046872">
    <property type="term" value="F:metal ion binding"/>
    <property type="evidence" value="ECO:0007669"/>
    <property type="project" value="UniProtKB-KW"/>
</dbReference>
<keyword evidence="19" id="KW-1185">Reference proteome</keyword>
<dbReference type="GO" id="GO:0031123">
    <property type="term" value="P:RNA 3'-end processing"/>
    <property type="evidence" value="ECO:0007669"/>
    <property type="project" value="InterPro"/>
</dbReference>
<dbReference type="Pfam" id="PF20750">
    <property type="entry name" value="PAP_NTPase"/>
    <property type="match status" value="1"/>
</dbReference>
<evidence type="ECO:0000256" key="13">
    <source>
        <dbReference type="PIRSR" id="PIRSR018425-2"/>
    </source>
</evidence>
<comment type="function">
    <text evidence="11">Polymerase that creates the 3'-poly(A) tail of mRNA's.</text>
</comment>
<gene>
    <name evidence="18" type="ORF">EX30DRAFT_345359</name>
</gene>
<feature type="domain" description="Poly(A) polymerase RNA-binding" evidence="15">
    <location>
        <begin position="360"/>
        <end position="523"/>
    </location>
</feature>
<keyword evidence="8 11" id="KW-0067">ATP-binding</keyword>
<dbReference type="CDD" id="cd05402">
    <property type="entry name" value="NT_PAP_TUTase"/>
    <property type="match status" value="1"/>
</dbReference>
<feature type="binding site" evidence="12">
    <location>
        <begin position="88"/>
        <end position="90"/>
    </location>
    <ligand>
        <name>ATP</name>
        <dbReference type="ChEBI" id="CHEBI:30616"/>
    </ligand>
</feature>
<evidence type="ECO:0000256" key="2">
    <source>
        <dbReference type="ARBA" id="ARBA00004123"/>
    </source>
</evidence>
<feature type="domain" description="Poly(A) polymerase central" evidence="16">
    <location>
        <begin position="209"/>
        <end position="358"/>
    </location>
</feature>
<evidence type="ECO:0000259" key="16">
    <source>
        <dbReference type="Pfam" id="PF04928"/>
    </source>
</evidence>
<dbReference type="Proteomes" id="UP000298138">
    <property type="component" value="Unassembled WGS sequence"/>
</dbReference>
<dbReference type="InterPro" id="IPR014492">
    <property type="entry name" value="PolyA_polymerase"/>
</dbReference>
<dbReference type="GO" id="GO:0003723">
    <property type="term" value="F:RNA binding"/>
    <property type="evidence" value="ECO:0007669"/>
    <property type="project" value="UniProtKB-UniRule"/>
</dbReference>
<dbReference type="InterPro" id="IPR043519">
    <property type="entry name" value="NT_sf"/>
</dbReference>
<evidence type="ECO:0000256" key="10">
    <source>
        <dbReference type="ARBA" id="ARBA00023242"/>
    </source>
</evidence>
<feature type="compositionally biased region" description="Low complexity" evidence="14">
    <location>
        <begin position="10"/>
        <end position="19"/>
    </location>
</feature>
<keyword evidence="6 13" id="KW-0479">Metal-binding</keyword>
<sequence length="568" mass="63913">MAAPPKQYGTTPPINTTPPTKEDNERNQELITELKSQNCFESPEESQQRIVVLQILQTLAEDFVKKACVSRGLPDHMVQNSGGKIFTFGSYRLGAYGPGSDIDTLLVAPNHITRNDFFAVVPGMLAQLTPAAEEVSPVPDAFVPIIKFKLQGISIDLIFARVPTLASIPKDMTLESKDLLKGCDEPNLRGLNGVRLTDELLALVPHPGNFRMALRAIKLWAKARGIYANVVGFPGGIAWAMLVAKICQLYPMAVSGTIVSKFFIIYTKWKWPQPVLLKDILEDGGSQSGGFPVWNPKLYRADRSHLMPIITPNYPSMCATHNVTKSTKKVILREMNRAHEIVTSIMMKKASWNKLFERHTFFTQDYKYYLRVIAAARTKEEALKWSGLVESKVRHFVGKLEMVPNVDLAHPFNRTFDDEFTCSNEDEAYNIARGQNIEQSQAGEGDEGSEKLMVYTSSHYLGLVLDTTESKSFDVSWACEEFYDLCKLWPLYNEDLHSIHVVQHRPWDLPDHCFREGDVRPTKRVKKMIVKKKVPVSLKKRGADESLAHEEEKRSRTTAAPQTTSVAA</sequence>
<dbReference type="Pfam" id="PF04926">
    <property type="entry name" value="PAP_RNA-bind"/>
    <property type="match status" value="1"/>
</dbReference>
<dbReference type="Pfam" id="PF04928">
    <property type="entry name" value="PAP_central"/>
    <property type="match status" value="1"/>
</dbReference>
<dbReference type="SUPFAM" id="SSF81301">
    <property type="entry name" value="Nucleotidyltransferase"/>
    <property type="match status" value="1"/>
</dbReference>
<dbReference type="PIRSF" id="PIRSF018425">
    <property type="entry name" value="PolyA_polymerase"/>
    <property type="match status" value="1"/>
</dbReference>
<dbReference type="GO" id="GO:0006397">
    <property type="term" value="P:mRNA processing"/>
    <property type="evidence" value="ECO:0007669"/>
    <property type="project" value="UniProtKB-KW"/>
</dbReference>
<feature type="binding site" evidence="12">
    <location>
        <position position="156"/>
    </location>
    <ligand>
        <name>ATP</name>
        <dbReference type="ChEBI" id="CHEBI:30616"/>
    </ligand>
</feature>
<dbReference type="STRING" id="341454.A0A4S2N5Z5"/>
<feature type="binding site" evidence="13">
    <location>
        <position position="156"/>
    </location>
    <ligand>
        <name>Mg(2+)</name>
        <dbReference type="ChEBI" id="CHEBI:18420"/>
        <label>2</label>
        <note>catalytic</note>
    </ligand>
</feature>
<evidence type="ECO:0000313" key="18">
    <source>
        <dbReference type="EMBL" id="TGZ84671.1"/>
    </source>
</evidence>
<comment type="catalytic activity">
    <reaction evidence="11">
        <text>RNA(n) + ATP = RNA(n)-3'-adenine ribonucleotide + diphosphate</text>
        <dbReference type="Rhea" id="RHEA:11332"/>
        <dbReference type="Rhea" id="RHEA-COMP:14527"/>
        <dbReference type="Rhea" id="RHEA-COMP:17347"/>
        <dbReference type="ChEBI" id="CHEBI:30616"/>
        <dbReference type="ChEBI" id="CHEBI:33019"/>
        <dbReference type="ChEBI" id="CHEBI:140395"/>
        <dbReference type="ChEBI" id="CHEBI:173115"/>
        <dbReference type="EC" id="2.7.7.19"/>
    </reaction>
</comment>
<feature type="region of interest" description="Disordered" evidence="14">
    <location>
        <begin position="1"/>
        <end position="26"/>
    </location>
</feature>
<comment type="cofactor">
    <cofactor evidence="13">
        <name>Mg(2+)</name>
        <dbReference type="ChEBI" id="CHEBI:18420"/>
    </cofactor>
    <text evidence="13">Binds 2 magnesium ions. Also active with manganese.</text>
</comment>
<dbReference type="EC" id="2.7.7.19" evidence="11"/>
<feature type="binding site" evidence="12">
    <location>
        <position position="218"/>
    </location>
    <ligand>
        <name>ATP</name>
        <dbReference type="ChEBI" id="CHEBI:30616"/>
    </ligand>
</feature>
<evidence type="ECO:0000259" key="17">
    <source>
        <dbReference type="Pfam" id="PF20750"/>
    </source>
</evidence>
<dbReference type="AlphaFoldDB" id="A0A4S2N5Z5"/>
<dbReference type="PANTHER" id="PTHR10682:SF10">
    <property type="entry name" value="POLYNUCLEOTIDE ADENYLYLTRANSFERASE"/>
    <property type="match status" value="1"/>
</dbReference>
<dbReference type="GO" id="GO:1990817">
    <property type="term" value="F:poly(A) RNA polymerase activity"/>
    <property type="evidence" value="ECO:0007669"/>
    <property type="project" value="UniProtKB-UniRule"/>
</dbReference>
<evidence type="ECO:0000256" key="3">
    <source>
        <dbReference type="ARBA" id="ARBA00010912"/>
    </source>
</evidence>
<reference evidence="18 19" key="1">
    <citation type="submission" date="2019-04" db="EMBL/GenBank/DDBJ databases">
        <title>Comparative genomics and transcriptomics to analyze fruiting body development in filamentous ascomycetes.</title>
        <authorList>
            <consortium name="DOE Joint Genome Institute"/>
            <person name="Lutkenhaus R."/>
            <person name="Traeger S."/>
            <person name="Breuer J."/>
            <person name="Kuo A."/>
            <person name="Lipzen A."/>
            <person name="Pangilinan J."/>
            <person name="Dilworth D."/>
            <person name="Sandor L."/>
            <person name="Poggeler S."/>
            <person name="Barry K."/>
            <person name="Grigoriev I.V."/>
            <person name="Nowrousian M."/>
        </authorList>
    </citation>
    <scope>NUCLEOTIDE SEQUENCE [LARGE SCALE GENOMIC DNA]</scope>
    <source>
        <strain evidence="18 19">CBS 389.68</strain>
    </source>
</reference>
<evidence type="ECO:0000313" key="19">
    <source>
        <dbReference type="Proteomes" id="UP000298138"/>
    </source>
</evidence>
<comment type="cofactor">
    <cofactor evidence="1">
        <name>Mn(2+)</name>
        <dbReference type="ChEBI" id="CHEBI:29035"/>
    </cofactor>
</comment>
<dbReference type="PANTHER" id="PTHR10682">
    <property type="entry name" value="POLY A POLYMERASE"/>
    <property type="match status" value="1"/>
</dbReference>
<dbReference type="FunFam" id="3.30.460.10:FF:000002">
    <property type="entry name" value="Poly(A) polymerase alpha, putative"/>
    <property type="match status" value="1"/>
</dbReference>
<evidence type="ECO:0000256" key="8">
    <source>
        <dbReference type="ARBA" id="ARBA00022840"/>
    </source>
</evidence>
<feature type="binding site" evidence="13">
    <location>
        <position position="103"/>
    </location>
    <ligand>
        <name>Mg(2+)</name>
        <dbReference type="ChEBI" id="CHEBI:18420"/>
        <label>2</label>
        <note>catalytic</note>
    </ligand>
</feature>
<dbReference type="InterPro" id="IPR011068">
    <property type="entry name" value="NuclTrfase_I-like_C"/>
</dbReference>
<evidence type="ECO:0000256" key="4">
    <source>
        <dbReference type="ARBA" id="ARBA00022664"/>
    </source>
</evidence>
<feature type="binding site" evidence="12">
    <location>
        <position position="227"/>
    </location>
    <ligand>
        <name>ATP</name>
        <dbReference type="ChEBI" id="CHEBI:30616"/>
    </ligand>
</feature>
<evidence type="ECO:0000256" key="14">
    <source>
        <dbReference type="SAM" id="MobiDB-lite"/>
    </source>
</evidence>
<evidence type="ECO:0000256" key="1">
    <source>
        <dbReference type="ARBA" id="ARBA00001936"/>
    </source>
</evidence>
<dbReference type="SUPFAM" id="SSF55003">
    <property type="entry name" value="PAP/Archaeal CCA-adding enzyme, C-terminal domain"/>
    <property type="match status" value="1"/>
</dbReference>
<keyword evidence="10 11" id="KW-0539">Nucleus</keyword>
<dbReference type="OrthoDB" id="412748at2759"/>
<dbReference type="EMBL" id="ML220112">
    <property type="protein sequence ID" value="TGZ84671.1"/>
    <property type="molecule type" value="Genomic_DNA"/>
</dbReference>
<dbReference type="InterPro" id="IPR048840">
    <property type="entry name" value="PolA_pol_NTPase"/>
</dbReference>
<keyword evidence="5 11" id="KW-0808">Transferase</keyword>
<evidence type="ECO:0000256" key="7">
    <source>
        <dbReference type="ARBA" id="ARBA00022741"/>
    </source>
</evidence>
<feature type="domain" description="Poly(A) polymerase nucleotidyltransferase" evidence="17">
    <location>
        <begin position="9"/>
        <end position="204"/>
    </location>
</feature>
<feature type="region of interest" description="Disordered" evidence="14">
    <location>
        <begin position="540"/>
        <end position="568"/>
    </location>
</feature>
<feature type="binding site" evidence="12">
    <location>
        <begin position="101"/>
        <end position="103"/>
    </location>
    <ligand>
        <name>ATP</name>
        <dbReference type="ChEBI" id="CHEBI:30616"/>
    </ligand>
</feature>
<evidence type="ECO:0000256" key="5">
    <source>
        <dbReference type="ARBA" id="ARBA00022679"/>
    </source>
</evidence>
<dbReference type="InterPro" id="IPR007012">
    <property type="entry name" value="PolA_pol_cen_dom"/>
</dbReference>
<dbReference type="SUPFAM" id="SSF81631">
    <property type="entry name" value="PAP/OAS1 substrate-binding domain"/>
    <property type="match status" value="1"/>
</dbReference>
<keyword evidence="4 11" id="KW-0507">mRNA processing</keyword>
<dbReference type="Gene3D" id="3.30.70.590">
    <property type="entry name" value="Poly(A) polymerase predicted RNA binding domain"/>
    <property type="match status" value="1"/>
</dbReference>
<name>A0A4S2N5Z5_9PEZI</name>